<feature type="region of interest" description="Disordered" evidence="2">
    <location>
        <begin position="164"/>
        <end position="191"/>
    </location>
</feature>
<dbReference type="PANTHER" id="PTHR31017:SF1">
    <property type="entry name" value="LATE SECRETORY PATHWAY PROTEIN AVL9 HOMOLOG"/>
    <property type="match status" value="1"/>
</dbReference>
<evidence type="ECO:0000256" key="2">
    <source>
        <dbReference type="SAM" id="MobiDB-lite"/>
    </source>
</evidence>
<gene>
    <name evidence="4" type="ORF">ANCCEY_04814</name>
</gene>
<protein>
    <recommendedName>
        <fullName evidence="3">UDENN domain-containing protein</fullName>
    </recommendedName>
</protein>
<feature type="domain" description="UDENN" evidence="3">
    <location>
        <begin position="1"/>
        <end position="399"/>
    </location>
</feature>
<sequence length="479" mass="52161">MAKLIVVYVEYSYPKLDGDGEGGLPEEWVNLPSLALPDGAHNSDSDTIFFILPSRERSGEAIFGISCYRQIAAEELVSKTDDVTRSTVQKSVCVLSRVPLFGALRAKLEVITRAYFAERDFAKVVFNISPVQLLGATMVALVSLYPKVLEEGLKFCAAPSQLTEATDSHSQSEDETSNGSSGAASAAGSNEGGEVVIPPSNAVLEGEPNLVKDTFGFPLSIFTKGYLFHPYLSISYLDMIRSKVVRAYAIGATNALFVTKKDLLDAIITIDEQSCGQIALLDANLKRELNLTSADLRFGDYIMKNIEDNRKSSALFEGSDEWLRLQMREYLLSMAASARSDLNVAIADYGTAFVHSWRKTRNYRIWMAGPHEDLSGVVPGHAFAGQLGVYDVLLRVEHSVGGSEGARKALSAITSTGKNIGETGNKVRQSLSSWLKSSPTNAEEATEDLTDESKVKGISTWFRGSHRDDKPDTSSQPQS</sequence>
<dbReference type="AlphaFoldDB" id="A0A0D6M165"/>
<evidence type="ECO:0000313" key="5">
    <source>
        <dbReference type="Proteomes" id="UP000054495"/>
    </source>
</evidence>
<proteinExistence type="inferred from homology"/>
<dbReference type="GO" id="GO:0005737">
    <property type="term" value="C:cytoplasm"/>
    <property type="evidence" value="ECO:0007669"/>
    <property type="project" value="TreeGrafter"/>
</dbReference>
<dbReference type="InterPro" id="IPR037516">
    <property type="entry name" value="Tripartite_DENN"/>
</dbReference>
<feature type="compositionally biased region" description="Low complexity" evidence="2">
    <location>
        <begin position="177"/>
        <end position="191"/>
    </location>
</feature>
<accession>A0A0D6M165</accession>
<evidence type="ECO:0000256" key="1">
    <source>
        <dbReference type="ARBA" id="ARBA00038178"/>
    </source>
</evidence>
<dbReference type="EMBL" id="KE124876">
    <property type="protein sequence ID" value="EPB76086.1"/>
    <property type="molecule type" value="Genomic_DNA"/>
</dbReference>
<name>A0A0D6M165_9BILA</name>
<dbReference type="PANTHER" id="PTHR31017">
    <property type="entry name" value="LATE SECRETORY PATHWAY PROTEIN AVL9-RELATED"/>
    <property type="match status" value="1"/>
</dbReference>
<comment type="similarity">
    <text evidence="1">Belongs to the AVL9 family.</text>
</comment>
<organism evidence="4 5">
    <name type="scientific">Ancylostoma ceylanicum</name>
    <dbReference type="NCBI Taxonomy" id="53326"/>
    <lineage>
        <taxon>Eukaryota</taxon>
        <taxon>Metazoa</taxon>
        <taxon>Ecdysozoa</taxon>
        <taxon>Nematoda</taxon>
        <taxon>Chromadorea</taxon>
        <taxon>Rhabditida</taxon>
        <taxon>Rhabditina</taxon>
        <taxon>Rhabditomorpha</taxon>
        <taxon>Strongyloidea</taxon>
        <taxon>Ancylostomatidae</taxon>
        <taxon>Ancylostomatinae</taxon>
        <taxon>Ancylostoma</taxon>
    </lineage>
</organism>
<dbReference type="Proteomes" id="UP000054495">
    <property type="component" value="Unassembled WGS sequence"/>
</dbReference>
<dbReference type="InterPro" id="IPR018307">
    <property type="entry name" value="ABL9/DENND6_dom"/>
</dbReference>
<dbReference type="PROSITE" id="PS50211">
    <property type="entry name" value="DENN"/>
    <property type="match status" value="1"/>
</dbReference>
<dbReference type="Pfam" id="PF09794">
    <property type="entry name" value="Avl9"/>
    <property type="match status" value="1"/>
</dbReference>
<keyword evidence="5" id="KW-1185">Reference proteome</keyword>
<evidence type="ECO:0000313" key="4">
    <source>
        <dbReference type="EMBL" id="EPB76086.1"/>
    </source>
</evidence>
<feature type="region of interest" description="Disordered" evidence="2">
    <location>
        <begin position="435"/>
        <end position="479"/>
    </location>
</feature>
<reference evidence="4 5" key="1">
    <citation type="submission" date="2013-05" db="EMBL/GenBank/DDBJ databases">
        <title>Draft genome of the parasitic nematode Anyclostoma ceylanicum.</title>
        <authorList>
            <person name="Mitreva M."/>
        </authorList>
    </citation>
    <scope>NUCLEOTIDE SEQUENCE [LARGE SCALE GENOMIC DNA]</scope>
</reference>
<evidence type="ECO:0000259" key="3">
    <source>
        <dbReference type="PROSITE" id="PS50211"/>
    </source>
</evidence>
<dbReference type="InterPro" id="IPR051731">
    <property type="entry name" value="DENND11/AVL9_GEFs"/>
</dbReference>